<reference evidence="1 2" key="1">
    <citation type="journal article" date="2020" name="Cell">
        <title>Large-Scale Comparative Analyses of Tick Genomes Elucidate Their Genetic Diversity and Vector Capacities.</title>
        <authorList>
            <consortium name="Tick Genome and Microbiome Consortium (TIGMIC)"/>
            <person name="Jia N."/>
            <person name="Wang J."/>
            <person name="Shi W."/>
            <person name="Du L."/>
            <person name="Sun Y."/>
            <person name="Zhan W."/>
            <person name="Jiang J.F."/>
            <person name="Wang Q."/>
            <person name="Zhang B."/>
            <person name="Ji P."/>
            <person name="Bell-Sakyi L."/>
            <person name="Cui X.M."/>
            <person name="Yuan T.T."/>
            <person name="Jiang B.G."/>
            <person name="Yang W.F."/>
            <person name="Lam T.T."/>
            <person name="Chang Q.C."/>
            <person name="Ding S.J."/>
            <person name="Wang X.J."/>
            <person name="Zhu J.G."/>
            <person name="Ruan X.D."/>
            <person name="Zhao L."/>
            <person name="Wei J.T."/>
            <person name="Ye R.Z."/>
            <person name="Que T.C."/>
            <person name="Du C.H."/>
            <person name="Zhou Y.H."/>
            <person name="Cheng J.X."/>
            <person name="Dai P.F."/>
            <person name="Guo W.B."/>
            <person name="Han X.H."/>
            <person name="Huang E.J."/>
            <person name="Li L.F."/>
            <person name="Wei W."/>
            <person name="Gao Y.C."/>
            <person name="Liu J.Z."/>
            <person name="Shao H.Z."/>
            <person name="Wang X."/>
            <person name="Wang C.C."/>
            <person name="Yang T.C."/>
            <person name="Huo Q.B."/>
            <person name="Li W."/>
            <person name="Chen H.Y."/>
            <person name="Chen S.E."/>
            <person name="Zhou L.G."/>
            <person name="Ni X.B."/>
            <person name="Tian J.H."/>
            <person name="Sheng Y."/>
            <person name="Liu T."/>
            <person name="Pan Y.S."/>
            <person name="Xia L.Y."/>
            <person name="Li J."/>
            <person name="Zhao F."/>
            <person name="Cao W.C."/>
        </authorList>
    </citation>
    <scope>NUCLEOTIDE SEQUENCE [LARGE SCALE GENOMIC DNA]</scope>
    <source>
        <strain evidence="1">Iper-2018</strain>
    </source>
</reference>
<dbReference type="Proteomes" id="UP000805193">
    <property type="component" value="Unassembled WGS sequence"/>
</dbReference>
<protein>
    <submittedName>
        <fullName evidence="1">Uncharacterized protein</fullName>
    </submittedName>
</protein>
<proteinExistence type="predicted"/>
<comment type="caution">
    <text evidence="1">The sequence shown here is derived from an EMBL/GenBank/DDBJ whole genome shotgun (WGS) entry which is preliminary data.</text>
</comment>
<accession>A0AC60NZM9</accession>
<dbReference type="EMBL" id="JABSTQ010011333">
    <property type="protein sequence ID" value="KAG0412628.1"/>
    <property type="molecule type" value="Genomic_DNA"/>
</dbReference>
<evidence type="ECO:0000313" key="2">
    <source>
        <dbReference type="Proteomes" id="UP000805193"/>
    </source>
</evidence>
<organism evidence="1 2">
    <name type="scientific">Ixodes persulcatus</name>
    <name type="common">Taiga tick</name>
    <dbReference type="NCBI Taxonomy" id="34615"/>
    <lineage>
        <taxon>Eukaryota</taxon>
        <taxon>Metazoa</taxon>
        <taxon>Ecdysozoa</taxon>
        <taxon>Arthropoda</taxon>
        <taxon>Chelicerata</taxon>
        <taxon>Arachnida</taxon>
        <taxon>Acari</taxon>
        <taxon>Parasitiformes</taxon>
        <taxon>Ixodida</taxon>
        <taxon>Ixodoidea</taxon>
        <taxon>Ixodidae</taxon>
        <taxon>Ixodinae</taxon>
        <taxon>Ixodes</taxon>
    </lineage>
</organism>
<gene>
    <name evidence="1" type="ORF">HPB47_010220</name>
</gene>
<evidence type="ECO:0000313" key="1">
    <source>
        <dbReference type="EMBL" id="KAG0412628.1"/>
    </source>
</evidence>
<keyword evidence="2" id="KW-1185">Reference proteome</keyword>
<name>A0AC60NZM9_IXOPE</name>
<sequence length="131" mass="14330">MALYGATLSVCTMALLLLLGLSAVPGCHSDDAFFRRRLAPESLQTLLGGDGSTQVLGRPEFFKAPREDQAEAVADLPTLMDESQLQDCHIEVQVTERLRGHCSTLELMGKNFPVCRKGDHLSVNHHECSHA</sequence>